<gene>
    <name evidence="1" type="ORF">BDN72DRAFT_964436</name>
</gene>
<proteinExistence type="predicted"/>
<protein>
    <submittedName>
        <fullName evidence="1">Uncharacterized protein</fullName>
    </submittedName>
</protein>
<keyword evidence="2" id="KW-1185">Reference proteome</keyword>
<organism evidence="1 2">
    <name type="scientific">Pluteus cervinus</name>
    <dbReference type="NCBI Taxonomy" id="181527"/>
    <lineage>
        <taxon>Eukaryota</taxon>
        <taxon>Fungi</taxon>
        <taxon>Dikarya</taxon>
        <taxon>Basidiomycota</taxon>
        <taxon>Agaricomycotina</taxon>
        <taxon>Agaricomycetes</taxon>
        <taxon>Agaricomycetidae</taxon>
        <taxon>Agaricales</taxon>
        <taxon>Pluteineae</taxon>
        <taxon>Pluteaceae</taxon>
        <taxon>Pluteus</taxon>
    </lineage>
</organism>
<dbReference type="EMBL" id="ML208571">
    <property type="protein sequence ID" value="TFK62603.1"/>
    <property type="molecule type" value="Genomic_DNA"/>
</dbReference>
<dbReference type="Proteomes" id="UP000308600">
    <property type="component" value="Unassembled WGS sequence"/>
</dbReference>
<reference evidence="1 2" key="1">
    <citation type="journal article" date="2019" name="Nat. Ecol. Evol.">
        <title>Megaphylogeny resolves global patterns of mushroom evolution.</title>
        <authorList>
            <person name="Varga T."/>
            <person name="Krizsan K."/>
            <person name="Foldi C."/>
            <person name="Dima B."/>
            <person name="Sanchez-Garcia M."/>
            <person name="Sanchez-Ramirez S."/>
            <person name="Szollosi G.J."/>
            <person name="Szarkandi J.G."/>
            <person name="Papp V."/>
            <person name="Albert L."/>
            <person name="Andreopoulos W."/>
            <person name="Angelini C."/>
            <person name="Antonin V."/>
            <person name="Barry K.W."/>
            <person name="Bougher N.L."/>
            <person name="Buchanan P."/>
            <person name="Buyck B."/>
            <person name="Bense V."/>
            <person name="Catcheside P."/>
            <person name="Chovatia M."/>
            <person name="Cooper J."/>
            <person name="Damon W."/>
            <person name="Desjardin D."/>
            <person name="Finy P."/>
            <person name="Geml J."/>
            <person name="Haridas S."/>
            <person name="Hughes K."/>
            <person name="Justo A."/>
            <person name="Karasinski D."/>
            <person name="Kautmanova I."/>
            <person name="Kiss B."/>
            <person name="Kocsube S."/>
            <person name="Kotiranta H."/>
            <person name="LaButti K.M."/>
            <person name="Lechner B.E."/>
            <person name="Liimatainen K."/>
            <person name="Lipzen A."/>
            <person name="Lukacs Z."/>
            <person name="Mihaltcheva S."/>
            <person name="Morgado L.N."/>
            <person name="Niskanen T."/>
            <person name="Noordeloos M.E."/>
            <person name="Ohm R.A."/>
            <person name="Ortiz-Santana B."/>
            <person name="Ovrebo C."/>
            <person name="Racz N."/>
            <person name="Riley R."/>
            <person name="Savchenko A."/>
            <person name="Shiryaev A."/>
            <person name="Soop K."/>
            <person name="Spirin V."/>
            <person name="Szebenyi C."/>
            <person name="Tomsovsky M."/>
            <person name="Tulloss R.E."/>
            <person name="Uehling J."/>
            <person name="Grigoriev I.V."/>
            <person name="Vagvolgyi C."/>
            <person name="Papp T."/>
            <person name="Martin F.M."/>
            <person name="Miettinen O."/>
            <person name="Hibbett D.S."/>
            <person name="Nagy L.G."/>
        </authorList>
    </citation>
    <scope>NUCLEOTIDE SEQUENCE [LARGE SCALE GENOMIC DNA]</scope>
    <source>
        <strain evidence="1 2">NL-1719</strain>
    </source>
</reference>
<sequence length="535" mass="61159">MAKKSAPNIHQPSQQPTSDPIAAERKRLLKRIRKVDRRIPQLKVRYYSLIPISRLPPELLIRIFFFVQSNFRDVYGVDYYKWTVITQVSQSWRTLALETKLLWNVISHNTKTIEPRWITPSLDRSRSLHIHVVVKFDWAGEQLGLLERIAGENHRIRSLYVDVGTRGSMRGNLKALSGFLAMEVPVLEWFVLRGVDRNQGERAILDPLTTPLFNSVAPRLKCLRVLNANLGLHSLPFNRITILRLYYPQGHRGELSLRTLFAFLRVTRLEVLCLRNVLSDQPNDNDIDSLEPISFTSLSSLYLSAHTHHCTTFLSHVVIPPSCLTKLRTWAHAPFTTIPPTLLGTLTARLSDDLTQFIGLDLCIEKSYAYTSFGLRKEGDYEDGKWQYDPLVDIRLMGAQNFYSSFPSLALFSNVWSVILTGSNFELSVVTALLELPSLELIQIEAGFVTVFSNYLYDNPNSFAKLRALEVTSTQRHPPLLEDLERVLIRLQDLGRDEITVTLYGTEDGWDDSEPFPDLLDRLGMVCILRVGIIR</sequence>
<accession>A0ACD3A9R8</accession>
<evidence type="ECO:0000313" key="2">
    <source>
        <dbReference type="Proteomes" id="UP000308600"/>
    </source>
</evidence>
<name>A0ACD3A9R8_9AGAR</name>
<evidence type="ECO:0000313" key="1">
    <source>
        <dbReference type="EMBL" id="TFK62603.1"/>
    </source>
</evidence>